<evidence type="ECO:0000313" key="1">
    <source>
        <dbReference type="EMBL" id="MFC4735835.1"/>
    </source>
</evidence>
<name>A0ABV9NT04_9BACI</name>
<dbReference type="PANTHER" id="PTHR17985">
    <property type="entry name" value="SER/THR-RICH PROTEIN T10 IN DGCR REGION"/>
    <property type="match status" value="1"/>
</dbReference>
<comment type="caution">
    <text evidence="1">The sequence shown here is derived from an EMBL/GenBank/DDBJ whole genome shotgun (WGS) entry which is preliminary data.</text>
</comment>
<evidence type="ECO:0000313" key="2">
    <source>
        <dbReference type="Proteomes" id="UP001595896"/>
    </source>
</evidence>
<organism evidence="1 2">
    <name type="scientific">Bacillus daqingensis</name>
    <dbReference type="NCBI Taxonomy" id="872396"/>
    <lineage>
        <taxon>Bacteria</taxon>
        <taxon>Bacillati</taxon>
        <taxon>Bacillota</taxon>
        <taxon>Bacilli</taxon>
        <taxon>Bacillales</taxon>
        <taxon>Bacillaceae</taxon>
        <taxon>Bacillus</taxon>
    </lineage>
</organism>
<dbReference type="InterPro" id="IPR008551">
    <property type="entry name" value="TANGO2"/>
</dbReference>
<accession>A0ABV9NT04</accession>
<sequence>MRALCIIGVMYEAHPDYRLVLAANRDEFKSRPTARPFFRESGMLAGKDKLQGGTWLGINREGRFAAVTNIRRGDPVPKPAFSRGKLVPAWVNNENFNDYLAKRYEADGFNLLYGTTDTLHYVNNKEHFPRLLEPGIYSLSNADLYTSWPKTEQLRHDLIEAKTQREESLINYLFSVLARRDPFPDELLPDTGVGVELERQLSSAFIDMPEYGTRCSTVVLIDREGSCQFVERSTSGEPEIRHEFVIKP</sequence>
<dbReference type="PANTHER" id="PTHR17985:SF8">
    <property type="entry name" value="TRANSPORT AND GOLGI ORGANIZATION PROTEIN 2 HOMOLOG"/>
    <property type="match status" value="1"/>
</dbReference>
<proteinExistence type="predicted"/>
<dbReference type="RefSeq" id="WP_377908474.1">
    <property type="nucleotide sequence ID" value="NZ_JBHSGK010000003.1"/>
</dbReference>
<dbReference type="EMBL" id="JBHSGK010000003">
    <property type="protein sequence ID" value="MFC4735835.1"/>
    <property type="molecule type" value="Genomic_DNA"/>
</dbReference>
<keyword evidence="2" id="KW-1185">Reference proteome</keyword>
<reference evidence="2" key="1">
    <citation type="journal article" date="2019" name="Int. J. Syst. Evol. Microbiol.">
        <title>The Global Catalogue of Microorganisms (GCM) 10K type strain sequencing project: providing services to taxonomists for standard genome sequencing and annotation.</title>
        <authorList>
            <consortium name="The Broad Institute Genomics Platform"/>
            <consortium name="The Broad Institute Genome Sequencing Center for Infectious Disease"/>
            <person name="Wu L."/>
            <person name="Ma J."/>
        </authorList>
    </citation>
    <scope>NUCLEOTIDE SEQUENCE [LARGE SCALE GENOMIC DNA]</scope>
    <source>
        <strain evidence="2">JCM 12165</strain>
    </source>
</reference>
<protein>
    <submittedName>
        <fullName evidence="1">NRDE family protein</fullName>
    </submittedName>
</protein>
<gene>
    <name evidence="1" type="ORF">ACFO4L_04470</name>
</gene>
<dbReference type="Proteomes" id="UP001595896">
    <property type="component" value="Unassembled WGS sequence"/>
</dbReference>
<dbReference type="Pfam" id="PF05742">
    <property type="entry name" value="TANGO2"/>
    <property type="match status" value="1"/>
</dbReference>